<comment type="cofactor">
    <cofactor evidence="13">
        <name>[2Fe-2S] cluster</name>
        <dbReference type="ChEBI" id="CHEBI:190135"/>
    </cofactor>
    <text evidence="13">Binds 1 [2Fe-2S] cluster. The cluster is coordinated with 3 cysteines and 1 arginine.</text>
</comment>
<reference evidence="15 16" key="1">
    <citation type="journal article" date="2023" name="Int. J. Syst. Evol. Microbiol.">
        <title>Arthrobacter mangrovi sp. nov., an actinobacterium isolated from the rhizosphere of a mangrove.</title>
        <authorList>
            <person name="Hamada M."/>
            <person name="Saitou S."/>
            <person name="Enomoto N."/>
            <person name="Nanri K."/>
            <person name="Hidaka K."/>
            <person name="Miura T."/>
            <person name="Tamura T."/>
        </authorList>
    </citation>
    <scope>NUCLEOTIDE SEQUENCE [LARGE SCALE GENOMIC DNA]</scope>
    <source>
        <strain evidence="15 16">NBRC 112813</strain>
    </source>
</reference>
<dbReference type="SUPFAM" id="SSF102114">
    <property type="entry name" value="Radical SAM enzymes"/>
    <property type="match status" value="1"/>
</dbReference>
<dbReference type="EC" id="2.8.1.6" evidence="3 13"/>
<evidence type="ECO:0000256" key="6">
    <source>
        <dbReference type="ARBA" id="ARBA00022691"/>
    </source>
</evidence>
<keyword evidence="5 13" id="KW-0808">Transferase</keyword>
<evidence type="ECO:0000256" key="3">
    <source>
        <dbReference type="ARBA" id="ARBA00012236"/>
    </source>
</evidence>
<evidence type="ECO:0000256" key="8">
    <source>
        <dbReference type="ARBA" id="ARBA00022723"/>
    </source>
</evidence>
<dbReference type="Gene3D" id="3.20.20.70">
    <property type="entry name" value="Aldolase class I"/>
    <property type="match status" value="1"/>
</dbReference>
<dbReference type="EMBL" id="BRVS01000008">
    <property type="protein sequence ID" value="GLB67714.1"/>
    <property type="molecule type" value="Genomic_DNA"/>
</dbReference>
<evidence type="ECO:0000256" key="12">
    <source>
        <dbReference type="ARBA" id="ARBA00051157"/>
    </source>
</evidence>
<feature type="binding site" evidence="13">
    <location>
        <position position="70"/>
    </location>
    <ligand>
        <name>[4Fe-4S] cluster</name>
        <dbReference type="ChEBI" id="CHEBI:49883"/>
        <note>4Fe-4S-S-AdoMet</note>
    </ligand>
</feature>
<comment type="pathway">
    <text evidence="1 13">Cofactor biosynthesis; biotin biosynthesis; biotin from 7,8-diaminononanoate: step 2/2.</text>
</comment>
<organism evidence="15 16">
    <name type="scientific">Arthrobacter mangrovi</name>
    <dbReference type="NCBI Taxonomy" id="2966350"/>
    <lineage>
        <taxon>Bacteria</taxon>
        <taxon>Bacillati</taxon>
        <taxon>Actinomycetota</taxon>
        <taxon>Actinomycetes</taxon>
        <taxon>Micrococcales</taxon>
        <taxon>Micrococcaceae</taxon>
        <taxon>Arthrobacter</taxon>
    </lineage>
</organism>
<comment type="caution">
    <text evidence="15">The sequence shown here is derived from an EMBL/GenBank/DDBJ whole genome shotgun (WGS) entry which is preliminary data.</text>
</comment>
<keyword evidence="7 13" id="KW-0001">2Fe-2S</keyword>
<dbReference type="InterPro" id="IPR058240">
    <property type="entry name" value="rSAM_sf"/>
</dbReference>
<feature type="binding site" evidence="13">
    <location>
        <position position="273"/>
    </location>
    <ligand>
        <name>[2Fe-2S] cluster</name>
        <dbReference type="ChEBI" id="CHEBI:190135"/>
    </ligand>
</feature>
<dbReference type="InterPro" id="IPR007197">
    <property type="entry name" value="rSAM"/>
</dbReference>
<evidence type="ECO:0000313" key="16">
    <source>
        <dbReference type="Proteomes" id="UP001209654"/>
    </source>
</evidence>
<dbReference type="NCBIfam" id="TIGR00433">
    <property type="entry name" value="bioB"/>
    <property type="match status" value="1"/>
</dbReference>
<feature type="binding site" evidence="13">
    <location>
        <position position="66"/>
    </location>
    <ligand>
        <name>[4Fe-4S] cluster</name>
        <dbReference type="ChEBI" id="CHEBI:49883"/>
        <note>4Fe-4S-S-AdoMet</note>
    </ligand>
</feature>
<dbReference type="InterPro" id="IPR013785">
    <property type="entry name" value="Aldolase_TIM"/>
</dbReference>
<evidence type="ECO:0000313" key="15">
    <source>
        <dbReference type="EMBL" id="GLB67714.1"/>
    </source>
</evidence>
<gene>
    <name evidence="13 15" type="primary">bioB</name>
    <name evidence="15" type="ORF">AHIS1636_21540</name>
</gene>
<evidence type="ECO:0000256" key="4">
    <source>
        <dbReference type="ARBA" id="ARBA00022485"/>
    </source>
</evidence>
<evidence type="ECO:0000259" key="14">
    <source>
        <dbReference type="PROSITE" id="PS51918"/>
    </source>
</evidence>
<keyword evidence="10 13" id="KW-0408">Iron</keyword>
<dbReference type="InterPro" id="IPR002684">
    <property type="entry name" value="Biotin_synth/BioAB"/>
</dbReference>
<protein>
    <recommendedName>
        <fullName evidence="3 13">Biotin synthase</fullName>
        <ecNumber evidence="3 13">2.8.1.6</ecNumber>
    </recommendedName>
</protein>
<dbReference type="SFLD" id="SFLDG01278">
    <property type="entry name" value="biotin_synthase_like"/>
    <property type="match status" value="1"/>
</dbReference>
<evidence type="ECO:0000256" key="1">
    <source>
        <dbReference type="ARBA" id="ARBA00004942"/>
    </source>
</evidence>
<keyword evidence="6 13" id="KW-0949">S-adenosyl-L-methionine</keyword>
<dbReference type="PANTHER" id="PTHR22976">
    <property type="entry name" value="BIOTIN SYNTHASE"/>
    <property type="match status" value="1"/>
</dbReference>
<dbReference type="SFLD" id="SFLDS00029">
    <property type="entry name" value="Radical_SAM"/>
    <property type="match status" value="1"/>
</dbReference>
<dbReference type="SFLD" id="SFLDG01060">
    <property type="entry name" value="BATS_domain_containing"/>
    <property type="match status" value="1"/>
</dbReference>
<dbReference type="Pfam" id="PF06968">
    <property type="entry name" value="BATS"/>
    <property type="match status" value="1"/>
</dbReference>
<comment type="catalytic activity">
    <reaction evidence="12 13">
        <text>(4R,5S)-dethiobiotin + (sulfur carrier)-SH + 2 reduced [2Fe-2S]-[ferredoxin] + 2 S-adenosyl-L-methionine = (sulfur carrier)-H + biotin + 2 5'-deoxyadenosine + 2 L-methionine + 2 oxidized [2Fe-2S]-[ferredoxin]</text>
        <dbReference type="Rhea" id="RHEA:22060"/>
        <dbReference type="Rhea" id="RHEA-COMP:10000"/>
        <dbReference type="Rhea" id="RHEA-COMP:10001"/>
        <dbReference type="Rhea" id="RHEA-COMP:14737"/>
        <dbReference type="Rhea" id="RHEA-COMP:14739"/>
        <dbReference type="ChEBI" id="CHEBI:17319"/>
        <dbReference type="ChEBI" id="CHEBI:29917"/>
        <dbReference type="ChEBI" id="CHEBI:33737"/>
        <dbReference type="ChEBI" id="CHEBI:33738"/>
        <dbReference type="ChEBI" id="CHEBI:57586"/>
        <dbReference type="ChEBI" id="CHEBI:57844"/>
        <dbReference type="ChEBI" id="CHEBI:59789"/>
        <dbReference type="ChEBI" id="CHEBI:64428"/>
        <dbReference type="ChEBI" id="CHEBI:149473"/>
        <dbReference type="EC" id="2.8.1.6"/>
    </reaction>
</comment>
<evidence type="ECO:0000256" key="13">
    <source>
        <dbReference type="HAMAP-Rule" id="MF_01694"/>
    </source>
</evidence>
<dbReference type="Pfam" id="PF04055">
    <property type="entry name" value="Radical_SAM"/>
    <property type="match status" value="1"/>
</dbReference>
<sequence>MFNYFSDLAAKQLDGGTLTREEALAILRSTDDQLLDVVSAAARLRRAHFANTVKVNYLVNLKSGLCPEDCTYCSQRLGSAAQILKYTWLKPEEAAEQAATGIRAGASRVCLVASGKGPTDRDVDRVASMVEGLKDEHPQVEVCACLGILKDGQADRLKSAGVDAYNHNLNTSESNYADICTTHEYADRVRTVEHAKGAGLSPCSGLIVGMGESDDELVDAVFALRDLDADSIPVNFLMPFEGTPLEGTWLLTPAHCLRILALVRFASPDTELRMAGGREMHLRSLQPLALQVANSLFLGDYLTSEGQAAKADLEMIADSGFVVLGADGAAAAAGAEYDGGAAASASEPAAAVVDDNDPASVPVTIRRRGAGTRLAPNA</sequence>
<comment type="similarity">
    <text evidence="2 13">Belongs to the radical SAM superfamily. Biotin synthase family.</text>
</comment>
<keyword evidence="9 13" id="KW-0093">Biotin biosynthesis</keyword>
<proteinExistence type="inferred from homology"/>
<evidence type="ECO:0000256" key="7">
    <source>
        <dbReference type="ARBA" id="ARBA00022714"/>
    </source>
</evidence>
<evidence type="ECO:0000256" key="11">
    <source>
        <dbReference type="ARBA" id="ARBA00023014"/>
    </source>
</evidence>
<keyword evidence="16" id="KW-1185">Reference proteome</keyword>
<dbReference type="SMART" id="SM00729">
    <property type="entry name" value="Elp3"/>
    <property type="match status" value="1"/>
</dbReference>
<dbReference type="RefSeq" id="WP_264795815.1">
    <property type="nucleotide sequence ID" value="NZ_BRVS01000008.1"/>
</dbReference>
<keyword evidence="11 13" id="KW-0411">Iron-sulfur</keyword>
<dbReference type="PIRSF" id="PIRSF001619">
    <property type="entry name" value="Biotin_synth"/>
    <property type="match status" value="1"/>
</dbReference>
<accession>A0ABQ5MUQ9</accession>
<keyword evidence="4 13" id="KW-0004">4Fe-4S</keyword>
<evidence type="ECO:0000256" key="10">
    <source>
        <dbReference type="ARBA" id="ARBA00023004"/>
    </source>
</evidence>
<dbReference type="SMART" id="SM00876">
    <property type="entry name" value="BATS"/>
    <property type="match status" value="1"/>
</dbReference>
<comment type="cofactor">
    <cofactor evidence="13">
        <name>[4Fe-4S] cluster</name>
        <dbReference type="ChEBI" id="CHEBI:49883"/>
    </cofactor>
    <text evidence="13">Binds 1 [4Fe-4S] cluster. The cluster is coordinated with 3 cysteines and an exchangeable S-adenosyl-L-methionine.</text>
</comment>
<feature type="binding site" evidence="13">
    <location>
        <position position="73"/>
    </location>
    <ligand>
        <name>[4Fe-4S] cluster</name>
        <dbReference type="ChEBI" id="CHEBI:49883"/>
        <note>4Fe-4S-S-AdoMet</note>
    </ligand>
</feature>
<dbReference type="InterPro" id="IPR010722">
    <property type="entry name" value="BATS_dom"/>
</dbReference>
<evidence type="ECO:0000256" key="9">
    <source>
        <dbReference type="ARBA" id="ARBA00022756"/>
    </source>
</evidence>
<evidence type="ECO:0000256" key="2">
    <source>
        <dbReference type="ARBA" id="ARBA00010765"/>
    </source>
</evidence>
<dbReference type="PANTHER" id="PTHR22976:SF2">
    <property type="entry name" value="BIOTIN SYNTHASE, MITOCHONDRIAL"/>
    <property type="match status" value="1"/>
</dbReference>
<dbReference type="PROSITE" id="PS51918">
    <property type="entry name" value="RADICAL_SAM"/>
    <property type="match status" value="1"/>
</dbReference>
<feature type="binding site" evidence="13">
    <location>
        <position position="143"/>
    </location>
    <ligand>
        <name>[2Fe-2S] cluster</name>
        <dbReference type="ChEBI" id="CHEBI:190135"/>
    </ligand>
</feature>
<comment type="subunit">
    <text evidence="13">Homodimer.</text>
</comment>
<dbReference type="HAMAP" id="MF_01694">
    <property type="entry name" value="BioB"/>
    <property type="match status" value="1"/>
</dbReference>
<dbReference type="CDD" id="cd01335">
    <property type="entry name" value="Radical_SAM"/>
    <property type="match status" value="1"/>
</dbReference>
<name>A0ABQ5MUQ9_9MICC</name>
<dbReference type="Proteomes" id="UP001209654">
    <property type="component" value="Unassembled WGS sequence"/>
</dbReference>
<keyword evidence="8 13" id="KW-0479">Metal-binding</keyword>
<feature type="binding site" evidence="13">
    <location>
        <position position="203"/>
    </location>
    <ligand>
        <name>[2Fe-2S] cluster</name>
        <dbReference type="ChEBI" id="CHEBI:190135"/>
    </ligand>
</feature>
<dbReference type="InterPro" id="IPR024177">
    <property type="entry name" value="Biotin_synthase"/>
</dbReference>
<feature type="binding site" evidence="13">
    <location>
        <position position="110"/>
    </location>
    <ligand>
        <name>[2Fe-2S] cluster</name>
        <dbReference type="ChEBI" id="CHEBI:190135"/>
    </ligand>
</feature>
<feature type="domain" description="Radical SAM core" evidence="14">
    <location>
        <begin position="51"/>
        <end position="278"/>
    </location>
</feature>
<dbReference type="InterPro" id="IPR006638">
    <property type="entry name" value="Elp3/MiaA/NifB-like_rSAM"/>
</dbReference>
<evidence type="ECO:0000256" key="5">
    <source>
        <dbReference type="ARBA" id="ARBA00022679"/>
    </source>
</evidence>
<comment type="function">
    <text evidence="13">Catalyzes the conversion of dethiobiotin (DTB) to biotin by the insertion of a sulfur atom into dethiobiotin via a radical-based mechanism.</text>
</comment>